<dbReference type="PRINTS" id="PR00080">
    <property type="entry name" value="SDRFAMILY"/>
</dbReference>
<protein>
    <recommendedName>
        <fullName evidence="6">NAD-P-binding protein</fullName>
    </recommendedName>
</protein>
<dbReference type="PANTHER" id="PTHR43976">
    <property type="entry name" value="SHORT CHAIN DEHYDROGENASE"/>
    <property type="match status" value="1"/>
</dbReference>
<dbReference type="EMBL" id="KB445792">
    <property type="protein sequence ID" value="EMD40326.1"/>
    <property type="molecule type" value="Genomic_DNA"/>
</dbReference>
<accession>M2RN79</accession>
<dbReference type="Gene3D" id="3.40.50.720">
    <property type="entry name" value="NAD(P)-binding Rossmann-like Domain"/>
    <property type="match status" value="1"/>
</dbReference>
<sequence>MDSQRKVWFITGTSSGFGKRLVAEVLSRGDYVIATARCLEKMHNIFSLPTSEARRLYLLQLDVTDSMDIIQDRIEEAISVWGRIDVIVNNAGYGVKAILEEGGALAALTQFQANVFGAVNVTNAILPHFRERGSGTVVFIGSRSAWRGEASVVGFYSASKAALHTIGEAYASELRPFGIRVLIVAPGSFRTEGVHAYPVTIHNHIPDYDDMRATSMARFTGIAGREKGDPAKAMTLVVDVVRGEGRARGREWPLWLVLGKDAYVDVRNKCNKILDTLDAWEDVATDVDFDH</sequence>
<dbReference type="CDD" id="cd05374">
    <property type="entry name" value="17beta-HSD-like_SDR_c"/>
    <property type="match status" value="1"/>
</dbReference>
<reference evidence="4 5" key="1">
    <citation type="journal article" date="2012" name="Proc. Natl. Acad. Sci. U.S.A.">
        <title>Comparative genomics of Ceriporiopsis subvermispora and Phanerochaete chrysosporium provide insight into selective ligninolysis.</title>
        <authorList>
            <person name="Fernandez-Fueyo E."/>
            <person name="Ruiz-Duenas F.J."/>
            <person name="Ferreira P."/>
            <person name="Floudas D."/>
            <person name="Hibbett D.S."/>
            <person name="Canessa P."/>
            <person name="Larrondo L.F."/>
            <person name="James T.Y."/>
            <person name="Seelenfreund D."/>
            <person name="Lobos S."/>
            <person name="Polanco R."/>
            <person name="Tello M."/>
            <person name="Honda Y."/>
            <person name="Watanabe T."/>
            <person name="Watanabe T."/>
            <person name="Ryu J.S."/>
            <person name="Kubicek C.P."/>
            <person name="Schmoll M."/>
            <person name="Gaskell J."/>
            <person name="Hammel K.E."/>
            <person name="St John F.J."/>
            <person name="Vanden Wymelenberg A."/>
            <person name="Sabat G."/>
            <person name="Splinter BonDurant S."/>
            <person name="Syed K."/>
            <person name="Yadav J.S."/>
            <person name="Doddapaneni H."/>
            <person name="Subramanian V."/>
            <person name="Lavin J.L."/>
            <person name="Oguiza J.A."/>
            <person name="Perez G."/>
            <person name="Pisabarro A.G."/>
            <person name="Ramirez L."/>
            <person name="Santoyo F."/>
            <person name="Master E."/>
            <person name="Coutinho P.M."/>
            <person name="Henrissat B."/>
            <person name="Lombard V."/>
            <person name="Magnuson J.K."/>
            <person name="Kuees U."/>
            <person name="Hori C."/>
            <person name="Igarashi K."/>
            <person name="Samejima M."/>
            <person name="Held B.W."/>
            <person name="Barry K.W."/>
            <person name="LaButti K.M."/>
            <person name="Lapidus A."/>
            <person name="Lindquist E.A."/>
            <person name="Lucas S.M."/>
            <person name="Riley R."/>
            <person name="Salamov A.A."/>
            <person name="Hoffmeister D."/>
            <person name="Schwenk D."/>
            <person name="Hadar Y."/>
            <person name="Yarden O."/>
            <person name="de Vries R.P."/>
            <person name="Wiebenga A."/>
            <person name="Stenlid J."/>
            <person name="Eastwood D."/>
            <person name="Grigoriev I.V."/>
            <person name="Berka R.M."/>
            <person name="Blanchette R.A."/>
            <person name="Kersten P."/>
            <person name="Martinez A.T."/>
            <person name="Vicuna R."/>
            <person name="Cullen D."/>
        </authorList>
    </citation>
    <scope>NUCLEOTIDE SEQUENCE [LARGE SCALE GENOMIC DNA]</scope>
    <source>
        <strain evidence="4 5">B</strain>
    </source>
</reference>
<evidence type="ECO:0000313" key="5">
    <source>
        <dbReference type="Proteomes" id="UP000016930"/>
    </source>
</evidence>
<keyword evidence="2" id="KW-0560">Oxidoreductase</keyword>
<evidence type="ECO:0000313" key="4">
    <source>
        <dbReference type="EMBL" id="EMD40326.1"/>
    </source>
</evidence>
<dbReference type="PANTHER" id="PTHR43976:SF16">
    <property type="entry name" value="SHORT-CHAIN DEHYDROGENASE_REDUCTASE FAMILY PROTEIN"/>
    <property type="match status" value="1"/>
</dbReference>
<dbReference type="Pfam" id="PF00106">
    <property type="entry name" value="adh_short"/>
    <property type="match status" value="1"/>
</dbReference>
<evidence type="ECO:0000256" key="3">
    <source>
        <dbReference type="RuleBase" id="RU000363"/>
    </source>
</evidence>
<dbReference type="GO" id="GO:0016491">
    <property type="term" value="F:oxidoreductase activity"/>
    <property type="evidence" value="ECO:0007669"/>
    <property type="project" value="UniProtKB-KW"/>
</dbReference>
<name>M2RN79_CERS8</name>
<dbReference type="InterPro" id="IPR036291">
    <property type="entry name" value="NAD(P)-bd_dom_sf"/>
</dbReference>
<dbReference type="HOGENOM" id="CLU_010194_2_9_1"/>
<comment type="similarity">
    <text evidence="1 3">Belongs to the short-chain dehydrogenases/reductases (SDR) family.</text>
</comment>
<dbReference type="OrthoDB" id="1274115at2759"/>
<dbReference type="STRING" id="914234.M2RN79"/>
<dbReference type="SUPFAM" id="SSF51735">
    <property type="entry name" value="NAD(P)-binding Rossmann-fold domains"/>
    <property type="match status" value="1"/>
</dbReference>
<evidence type="ECO:0000256" key="2">
    <source>
        <dbReference type="ARBA" id="ARBA00023002"/>
    </source>
</evidence>
<organism evidence="4 5">
    <name type="scientific">Ceriporiopsis subvermispora (strain B)</name>
    <name type="common">White-rot fungus</name>
    <name type="synonym">Gelatoporia subvermispora</name>
    <dbReference type="NCBI Taxonomy" id="914234"/>
    <lineage>
        <taxon>Eukaryota</taxon>
        <taxon>Fungi</taxon>
        <taxon>Dikarya</taxon>
        <taxon>Basidiomycota</taxon>
        <taxon>Agaricomycotina</taxon>
        <taxon>Agaricomycetes</taxon>
        <taxon>Polyporales</taxon>
        <taxon>Gelatoporiaceae</taxon>
        <taxon>Gelatoporia</taxon>
    </lineage>
</organism>
<keyword evidence="5" id="KW-1185">Reference proteome</keyword>
<dbReference type="AlphaFoldDB" id="M2RN79"/>
<evidence type="ECO:0008006" key="6">
    <source>
        <dbReference type="Google" id="ProtNLM"/>
    </source>
</evidence>
<dbReference type="InterPro" id="IPR051911">
    <property type="entry name" value="SDR_oxidoreductase"/>
</dbReference>
<dbReference type="Proteomes" id="UP000016930">
    <property type="component" value="Unassembled WGS sequence"/>
</dbReference>
<evidence type="ECO:0000256" key="1">
    <source>
        <dbReference type="ARBA" id="ARBA00006484"/>
    </source>
</evidence>
<dbReference type="PRINTS" id="PR00081">
    <property type="entry name" value="GDHRDH"/>
</dbReference>
<proteinExistence type="inferred from homology"/>
<dbReference type="InterPro" id="IPR002347">
    <property type="entry name" value="SDR_fam"/>
</dbReference>
<gene>
    <name evidence="4" type="ORF">CERSUDRAFT_110924</name>
</gene>